<dbReference type="GO" id="GO:0048731">
    <property type="term" value="P:system development"/>
    <property type="evidence" value="ECO:0007669"/>
    <property type="project" value="UniProtKB-ARBA"/>
</dbReference>
<gene>
    <name evidence="4" type="ORF">LLUT_LOCUS7624</name>
</gene>
<evidence type="ECO:0000313" key="4">
    <source>
        <dbReference type="EMBL" id="CAL0306564.1"/>
    </source>
</evidence>
<feature type="repeat" description="PPR" evidence="3">
    <location>
        <begin position="208"/>
        <end position="242"/>
    </location>
</feature>
<reference evidence="4 5" key="1">
    <citation type="submission" date="2024-03" db="EMBL/GenBank/DDBJ databases">
        <authorList>
            <person name="Martinez-Hernandez J."/>
        </authorList>
    </citation>
    <scope>NUCLEOTIDE SEQUENCE [LARGE SCALE GENOMIC DNA]</scope>
</reference>
<dbReference type="FunFam" id="1.25.40.10:FF:000125">
    <property type="entry name" value="Pentatricopeptide repeat-containing protein"/>
    <property type="match status" value="1"/>
</dbReference>
<dbReference type="Pfam" id="PF01535">
    <property type="entry name" value="PPR"/>
    <property type="match status" value="6"/>
</dbReference>
<dbReference type="SUPFAM" id="SSF48452">
    <property type="entry name" value="TPR-like"/>
    <property type="match status" value="1"/>
</dbReference>
<dbReference type="PANTHER" id="PTHR47926">
    <property type="entry name" value="PENTATRICOPEPTIDE REPEAT-CONTAINING PROTEIN"/>
    <property type="match status" value="1"/>
</dbReference>
<dbReference type="InterPro" id="IPR046960">
    <property type="entry name" value="PPR_At4g14850-like_plant"/>
</dbReference>
<dbReference type="NCBIfam" id="TIGR00756">
    <property type="entry name" value="PPR"/>
    <property type="match status" value="7"/>
</dbReference>
<dbReference type="FunFam" id="1.25.40.10:FF:000842">
    <property type="entry name" value="Pentatricopeptide repeat-containing protein mitochondrial"/>
    <property type="match status" value="1"/>
</dbReference>
<evidence type="ECO:0000256" key="2">
    <source>
        <dbReference type="ARBA" id="ARBA00022737"/>
    </source>
</evidence>
<feature type="repeat" description="PPR" evidence="3">
    <location>
        <begin position="371"/>
        <end position="405"/>
    </location>
</feature>
<protein>
    <recommendedName>
        <fullName evidence="6">Pentatricopeptide repeat-containing protein</fullName>
    </recommendedName>
</protein>
<comment type="caution">
    <text evidence="4">The sequence shown here is derived from an EMBL/GenBank/DDBJ whole genome shotgun (WGS) entry which is preliminary data.</text>
</comment>
<evidence type="ECO:0000313" key="5">
    <source>
        <dbReference type="Proteomes" id="UP001497480"/>
    </source>
</evidence>
<dbReference type="PROSITE" id="PS51375">
    <property type="entry name" value="PPR"/>
    <property type="match status" value="6"/>
</dbReference>
<dbReference type="GO" id="GO:0009451">
    <property type="term" value="P:RNA modification"/>
    <property type="evidence" value="ECO:0007669"/>
    <property type="project" value="InterPro"/>
</dbReference>
<dbReference type="AlphaFoldDB" id="A0AAV1WB34"/>
<sequence length="593" mass="66390">MLLLVLHRFTTKRVPHCYPLRHRVSTTALSQITRHPLFLPPANLFSAHNDNDTYRVNLTITALSRAGNIDAARQLFDETTHKDIVTWNSMLTAYWQNGLLENAISLFHSMPAKNVVSYNSIVTACVQNDMLDDAFSYFVSIPEKNAASYNAMISGFVKFGLMREAQKLFEEMPRPNVVSYTTMIDGYARVEGGIGRARVLFDAMPHRNEVTWTVMISGLVENGLCEEAWEVFERMPQKNIVAMTAMITGFCKEGMVDKARTLFEEIRCRDRVSWNIMITGYAQNGRGEDALNLFSQMIRASMQPDDLTFVSLFTACASLASLEEGRQVYGLVIKHGFDSDLSVSNALVTMYSKCGGVVDSELAFGQISHPDIVSWNTIIAAFSQHGLYDKARSYFDQMLTVGVQPDGITFLGLLSACCRAGKVDESMSLFNLMIHNYDIPPRSEHYACLVDIMSRAGQLQRAYKIIQEMPLEADSSIWSALLAACSVHLNVKLGELAARKILNLDHHNSGAYVMLSNIYAAAGKWKDVNRVRVLMKEQGVKKQTAYSWMQIGNKIHCFAGGDPSHPNTSDIHVALGWITLHMKVKIDTEEVFL</sequence>
<accession>A0AAV1WB34</accession>
<evidence type="ECO:0008006" key="6">
    <source>
        <dbReference type="Google" id="ProtNLM"/>
    </source>
</evidence>
<feature type="repeat" description="PPR" evidence="3">
    <location>
        <begin position="406"/>
        <end position="440"/>
    </location>
</feature>
<dbReference type="InterPro" id="IPR002885">
    <property type="entry name" value="PPR_rpt"/>
</dbReference>
<dbReference type="InterPro" id="IPR046848">
    <property type="entry name" value="E_motif"/>
</dbReference>
<feature type="repeat" description="PPR" evidence="3">
    <location>
        <begin position="270"/>
        <end position="304"/>
    </location>
</feature>
<keyword evidence="2" id="KW-0677">Repeat</keyword>
<dbReference type="Pfam" id="PF20431">
    <property type="entry name" value="E_motif"/>
    <property type="match status" value="1"/>
</dbReference>
<name>A0AAV1WB34_LUPLU</name>
<dbReference type="Pfam" id="PF13041">
    <property type="entry name" value="PPR_2"/>
    <property type="match status" value="3"/>
</dbReference>
<dbReference type="FunFam" id="1.25.40.10:FF:000333">
    <property type="entry name" value="Pentatricopeptide repeat-containing protein"/>
    <property type="match status" value="1"/>
</dbReference>
<organism evidence="4 5">
    <name type="scientific">Lupinus luteus</name>
    <name type="common">European yellow lupine</name>
    <dbReference type="NCBI Taxonomy" id="3873"/>
    <lineage>
        <taxon>Eukaryota</taxon>
        <taxon>Viridiplantae</taxon>
        <taxon>Streptophyta</taxon>
        <taxon>Embryophyta</taxon>
        <taxon>Tracheophyta</taxon>
        <taxon>Spermatophyta</taxon>
        <taxon>Magnoliopsida</taxon>
        <taxon>eudicotyledons</taxon>
        <taxon>Gunneridae</taxon>
        <taxon>Pentapetalae</taxon>
        <taxon>rosids</taxon>
        <taxon>fabids</taxon>
        <taxon>Fabales</taxon>
        <taxon>Fabaceae</taxon>
        <taxon>Papilionoideae</taxon>
        <taxon>50 kb inversion clade</taxon>
        <taxon>genistoids sensu lato</taxon>
        <taxon>core genistoids</taxon>
        <taxon>Genisteae</taxon>
        <taxon>Lupinus</taxon>
    </lineage>
</organism>
<dbReference type="GO" id="GO:0003723">
    <property type="term" value="F:RNA binding"/>
    <property type="evidence" value="ECO:0007669"/>
    <property type="project" value="InterPro"/>
</dbReference>
<feature type="repeat" description="PPR" evidence="3">
    <location>
        <begin position="145"/>
        <end position="179"/>
    </location>
</feature>
<proteinExistence type="inferred from homology"/>
<dbReference type="EMBL" id="CAXHTB010000005">
    <property type="protein sequence ID" value="CAL0306564.1"/>
    <property type="molecule type" value="Genomic_DNA"/>
</dbReference>
<dbReference type="Gene3D" id="1.25.40.10">
    <property type="entry name" value="Tetratricopeptide repeat domain"/>
    <property type="match status" value="4"/>
</dbReference>
<feature type="repeat" description="PPR" evidence="3">
    <location>
        <begin position="83"/>
        <end position="117"/>
    </location>
</feature>
<dbReference type="PANTHER" id="PTHR47926:SF436">
    <property type="entry name" value="PENTATRICOPEPTIDE REPEAT-CONTAINING PROTEIN ELI1, CHLOROPLASTIC-LIKE ISOFORM X2"/>
    <property type="match status" value="1"/>
</dbReference>
<comment type="similarity">
    <text evidence="1">Belongs to the PPR family. PCMP-H subfamily.</text>
</comment>
<evidence type="ECO:0000256" key="3">
    <source>
        <dbReference type="PROSITE-ProRule" id="PRU00708"/>
    </source>
</evidence>
<evidence type="ECO:0000256" key="1">
    <source>
        <dbReference type="ARBA" id="ARBA00006643"/>
    </source>
</evidence>
<keyword evidence="5" id="KW-1185">Reference proteome</keyword>
<dbReference type="Proteomes" id="UP001497480">
    <property type="component" value="Unassembled WGS sequence"/>
</dbReference>
<dbReference type="InterPro" id="IPR011990">
    <property type="entry name" value="TPR-like_helical_dom_sf"/>
</dbReference>